<keyword evidence="5" id="KW-0175">Coiled coil</keyword>
<comment type="caution">
    <text evidence="8">The sequence shown here is derived from an EMBL/GenBank/DDBJ whole genome shotgun (WGS) entry which is preliminary data.</text>
</comment>
<comment type="subcellular location">
    <subcellularLocation>
        <location evidence="1">Membrane</location>
        <topology evidence="1">Single-pass membrane protein</topology>
    </subcellularLocation>
</comment>
<gene>
    <name evidence="8" type="ORF">EJ08DRAFT_611127</name>
</gene>
<proteinExistence type="predicted"/>
<evidence type="ECO:0000256" key="4">
    <source>
        <dbReference type="ARBA" id="ARBA00023136"/>
    </source>
</evidence>
<keyword evidence="4 7" id="KW-0472">Membrane</keyword>
<dbReference type="EMBL" id="MU007033">
    <property type="protein sequence ID" value="KAF2431264.1"/>
    <property type="molecule type" value="Genomic_DNA"/>
</dbReference>
<keyword evidence="2 7" id="KW-0812">Transmembrane</keyword>
<sequence length="272" mass="29877">MSTKDPTLFTQTGPHASAKPMPPRGTTIPIGGPAPPNETPQQKVARLREAARRSKIAQESTWDKVVMRGRVVADFAHRATTLSLIGFTAVAGVVVAISLGDMMVHNRRKRNEWFNVQQELHRRDLEAANLALAAGTANEDQMLLINRERAREEAEREKLAKKGVFARAKDALFQGMDKEEVPGGTLGVVPVASRESRQGNTGEGVLKAVEDTVRQGKEKLREEKERLSTATEAWDSKHARPVVGGQLDQMGEKTAIAVSGSTKSWTDWALRR</sequence>
<feature type="compositionally biased region" description="Polar residues" evidence="6">
    <location>
        <begin position="1"/>
        <end position="14"/>
    </location>
</feature>
<feature type="coiled-coil region" evidence="5">
    <location>
        <begin position="206"/>
        <end position="237"/>
    </location>
</feature>
<dbReference type="Pfam" id="PF14880">
    <property type="entry name" value="COX14"/>
    <property type="match status" value="1"/>
</dbReference>
<dbReference type="GO" id="GO:0016020">
    <property type="term" value="C:membrane"/>
    <property type="evidence" value="ECO:0007669"/>
    <property type="project" value="UniProtKB-SubCell"/>
</dbReference>
<evidence type="ECO:0000256" key="1">
    <source>
        <dbReference type="ARBA" id="ARBA00004167"/>
    </source>
</evidence>
<dbReference type="OrthoDB" id="4205486at2759"/>
<evidence type="ECO:0000256" key="5">
    <source>
        <dbReference type="SAM" id="Coils"/>
    </source>
</evidence>
<dbReference type="InterPro" id="IPR029208">
    <property type="entry name" value="COX14"/>
</dbReference>
<dbReference type="AlphaFoldDB" id="A0A9P4NU05"/>
<evidence type="ECO:0000256" key="2">
    <source>
        <dbReference type="ARBA" id="ARBA00022692"/>
    </source>
</evidence>
<name>A0A9P4NU05_9PEZI</name>
<evidence type="ECO:0000256" key="7">
    <source>
        <dbReference type="SAM" id="Phobius"/>
    </source>
</evidence>
<keyword evidence="9" id="KW-1185">Reference proteome</keyword>
<organism evidence="8 9">
    <name type="scientific">Tothia fuscella</name>
    <dbReference type="NCBI Taxonomy" id="1048955"/>
    <lineage>
        <taxon>Eukaryota</taxon>
        <taxon>Fungi</taxon>
        <taxon>Dikarya</taxon>
        <taxon>Ascomycota</taxon>
        <taxon>Pezizomycotina</taxon>
        <taxon>Dothideomycetes</taxon>
        <taxon>Pleosporomycetidae</taxon>
        <taxon>Venturiales</taxon>
        <taxon>Cylindrosympodiaceae</taxon>
        <taxon>Tothia</taxon>
    </lineage>
</organism>
<protein>
    <submittedName>
        <fullName evidence="8">Uncharacterized protein</fullName>
    </submittedName>
</protein>
<keyword evidence="3 7" id="KW-1133">Transmembrane helix</keyword>
<feature type="transmembrane region" description="Helical" evidence="7">
    <location>
        <begin position="79"/>
        <end position="100"/>
    </location>
</feature>
<feature type="region of interest" description="Disordered" evidence="6">
    <location>
        <begin position="1"/>
        <end position="40"/>
    </location>
</feature>
<evidence type="ECO:0000313" key="9">
    <source>
        <dbReference type="Proteomes" id="UP000800235"/>
    </source>
</evidence>
<evidence type="ECO:0000256" key="6">
    <source>
        <dbReference type="SAM" id="MobiDB-lite"/>
    </source>
</evidence>
<reference evidence="8" key="1">
    <citation type="journal article" date="2020" name="Stud. Mycol.">
        <title>101 Dothideomycetes genomes: a test case for predicting lifestyles and emergence of pathogens.</title>
        <authorList>
            <person name="Haridas S."/>
            <person name="Albert R."/>
            <person name="Binder M."/>
            <person name="Bloem J."/>
            <person name="Labutti K."/>
            <person name="Salamov A."/>
            <person name="Andreopoulos B."/>
            <person name="Baker S."/>
            <person name="Barry K."/>
            <person name="Bills G."/>
            <person name="Bluhm B."/>
            <person name="Cannon C."/>
            <person name="Castanera R."/>
            <person name="Culley D."/>
            <person name="Daum C."/>
            <person name="Ezra D."/>
            <person name="Gonzalez J."/>
            <person name="Henrissat B."/>
            <person name="Kuo A."/>
            <person name="Liang C."/>
            <person name="Lipzen A."/>
            <person name="Lutzoni F."/>
            <person name="Magnuson J."/>
            <person name="Mondo S."/>
            <person name="Nolan M."/>
            <person name="Ohm R."/>
            <person name="Pangilinan J."/>
            <person name="Park H.-J."/>
            <person name="Ramirez L."/>
            <person name="Alfaro M."/>
            <person name="Sun H."/>
            <person name="Tritt A."/>
            <person name="Yoshinaga Y."/>
            <person name="Zwiers L.-H."/>
            <person name="Turgeon B."/>
            <person name="Goodwin S."/>
            <person name="Spatafora J."/>
            <person name="Crous P."/>
            <person name="Grigoriev I."/>
        </authorList>
    </citation>
    <scope>NUCLEOTIDE SEQUENCE</scope>
    <source>
        <strain evidence="8">CBS 130266</strain>
    </source>
</reference>
<evidence type="ECO:0000313" key="8">
    <source>
        <dbReference type="EMBL" id="KAF2431264.1"/>
    </source>
</evidence>
<evidence type="ECO:0000256" key="3">
    <source>
        <dbReference type="ARBA" id="ARBA00022989"/>
    </source>
</evidence>
<dbReference type="Proteomes" id="UP000800235">
    <property type="component" value="Unassembled WGS sequence"/>
</dbReference>
<accession>A0A9P4NU05</accession>